<dbReference type="NCBIfam" id="NF000584">
    <property type="entry name" value="PRK00009.1"/>
    <property type="match status" value="1"/>
</dbReference>
<evidence type="ECO:0000256" key="8">
    <source>
        <dbReference type="ARBA" id="ARBA00048995"/>
    </source>
</evidence>
<dbReference type="RefSeq" id="WP_167265068.1">
    <property type="nucleotide sequence ID" value="NZ_BAAAVO010000013.1"/>
</dbReference>
<protein>
    <recommendedName>
        <fullName evidence="4 9">Phosphoenolpyruvate carboxylase</fullName>
        <shortName evidence="9">PEPC</shortName>
        <shortName evidence="9">PEPCase</shortName>
        <ecNumber evidence="3 9">4.1.1.31</ecNumber>
    </recommendedName>
</protein>
<dbReference type="Proteomes" id="UP000802392">
    <property type="component" value="Unassembled WGS sequence"/>
</dbReference>
<evidence type="ECO:0000313" key="11">
    <source>
        <dbReference type="EMBL" id="NIJ01295.1"/>
    </source>
</evidence>
<dbReference type="PROSITE" id="PS00781">
    <property type="entry name" value="PEPCASE_1"/>
    <property type="match status" value="1"/>
</dbReference>
<keyword evidence="5 9" id="KW-0460">Magnesium</keyword>
<organism evidence="11 12">
    <name type="scientific">Paenarthrobacter ilicis</name>
    <dbReference type="NCBI Taxonomy" id="43665"/>
    <lineage>
        <taxon>Bacteria</taxon>
        <taxon>Bacillati</taxon>
        <taxon>Actinomycetota</taxon>
        <taxon>Actinomycetes</taxon>
        <taxon>Micrococcales</taxon>
        <taxon>Micrococcaceae</taxon>
        <taxon>Paenarthrobacter</taxon>
    </lineage>
</organism>
<evidence type="ECO:0000256" key="10">
    <source>
        <dbReference type="PROSITE-ProRule" id="PRU10111"/>
    </source>
</evidence>
<dbReference type="InterPro" id="IPR018129">
    <property type="entry name" value="PEP_COase_Lys_AS"/>
</dbReference>
<evidence type="ECO:0000256" key="5">
    <source>
        <dbReference type="ARBA" id="ARBA00022842"/>
    </source>
</evidence>
<evidence type="ECO:0000256" key="2">
    <source>
        <dbReference type="ARBA" id="ARBA00008346"/>
    </source>
</evidence>
<comment type="cofactor">
    <cofactor evidence="9">
        <name>Mg(2+)</name>
        <dbReference type="ChEBI" id="CHEBI:18420"/>
    </cofactor>
</comment>
<evidence type="ECO:0000256" key="9">
    <source>
        <dbReference type="HAMAP-Rule" id="MF_00595"/>
    </source>
</evidence>
<comment type="function">
    <text evidence="1 9">Forms oxaloacetate, a four-carbon dicarboxylic acid source for the tricarboxylic acid cycle.</text>
</comment>
<dbReference type="EC" id="4.1.1.31" evidence="3 9"/>
<dbReference type="PANTHER" id="PTHR30523">
    <property type="entry name" value="PHOSPHOENOLPYRUVATE CARBOXYLASE"/>
    <property type="match status" value="1"/>
</dbReference>
<dbReference type="InterPro" id="IPR015813">
    <property type="entry name" value="Pyrv/PenolPyrv_kinase-like_dom"/>
</dbReference>
<comment type="similarity">
    <text evidence="2 9">Belongs to the PEPCase type 1 family.</text>
</comment>
<proteinExistence type="inferred from homology"/>
<accession>A0ABX0THD6</accession>
<comment type="caution">
    <text evidence="11">The sequence shown here is derived from an EMBL/GenBank/DDBJ whole genome shotgun (WGS) entry which is preliminary data.</text>
</comment>
<keyword evidence="7 9" id="KW-0120">Carbon dioxide fixation</keyword>
<dbReference type="Pfam" id="PF00311">
    <property type="entry name" value="PEPcase"/>
    <property type="match status" value="1"/>
</dbReference>
<comment type="catalytic activity">
    <reaction evidence="8 9">
        <text>oxaloacetate + phosphate = phosphoenolpyruvate + hydrogencarbonate</text>
        <dbReference type="Rhea" id="RHEA:28370"/>
        <dbReference type="ChEBI" id="CHEBI:16452"/>
        <dbReference type="ChEBI" id="CHEBI:17544"/>
        <dbReference type="ChEBI" id="CHEBI:43474"/>
        <dbReference type="ChEBI" id="CHEBI:58702"/>
        <dbReference type="EC" id="4.1.1.31"/>
    </reaction>
</comment>
<name>A0ABX0THD6_9MICC</name>
<evidence type="ECO:0000313" key="12">
    <source>
        <dbReference type="Proteomes" id="UP000802392"/>
    </source>
</evidence>
<comment type="subunit">
    <text evidence="9">Homotetramer.</text>
</comment>
<dbReference type="PRINTS" id="PR00150">
    <property type="entry name" value="PEPCARBXLASE"/>
</dbReference>
<dbReference type="SUPFAM" id="SSF51621">
    <property type="entry name" value="Phosphoenolpyruvate/pyruvate domain"/>
    <property type="match status" value="1"/>
</dbReference>
<dbReference type="GO" id="GO:0008964">
    <property type="term" value="F:phosphoenolpyruvate carboxylase activity"/>
    <property type="evidence" value="ECO:0007669"/>
    <property type="project" value="UniProtKB-EC"/>
</dbReference>
<feature type="active site" evidence="9 10">
    <location>
        <position position="155"/>
    </location>
</feature>
<evidence type="ECO:0000256" key="3">
    <source>
        <dbReference type="ARBA" id="ARBA00012305"/>
    </source>
</evidence>
<gene>
    <name evidence="9" type="primary">ppc</name>
    <name evidence="11" type="ORF">FHR86_001616</name>
</gene>
<dbReference type="EMBL" id="JAAOZD010000003">
    <property type="protein sequence ID" value="NIJ01295.1"/>
    <property type="molecule type" value="Genomic_DNA"/>
</dbReference>
<evidence type="ECO:0000256" key="4">
    <source>
        <dbReference type="ARBA" id="ARBA00022419"/>
    </source>
</evidence>
<dbReference type="InterPro" id="IPR022805">
    <property type="entry name" value="PEP_COase_bac/pln-type"/>
</dbReference>
<dbReference type="InterPro" id="IPR021135">
    <property type="entry name" value="PEP_COase"/>
</dbReference>
<keyword evidence="6 9" id="KW-0456">Lyase</keyword>
<sequence length="932" mass="103322">MVHTAHLDTDLAAELRADVRRVSTLLGESLVRQHGPELLELVEQVRLLTKESKEAARGGADATGPWSAHDVVAQVRELLASLPLDQATDLVRAFAFYFHLSNAAEQVHRVRGLRTRQEKDGWLAKAVTEIAGQAGPQVLQDVINELDVRPIFTAHPTEASRRSVLDKVRKLSDVLAEPTAEGTSARRRQDRQLAEIIDQMWQTDELRKVRPTPVDEARNAIYYLNSILTDAMPEMLTDLSELLAEHGVTLPTAAAPLRFGSWIGGDRDGNPNVTAAVTREILQLQNQNAVRISIALIDELISVLSNSTALFGADQELLDSIEVDLKNLPGLDKRVLELNAQEPYRLKLTCIKAKLINTGRRVAGSTYHEPGRDYATTAELLAEFGLLETSLRNHSAELVADGALARVRRAISAFGLHLATLDIREHADYHHDAVGQLVDRLGTEKPYGDLSREERFEYLGAELASRRPLSGHPIKLEGTADGTYDVFRSIRQALHTYGPDVVETYIISMTRGADDVLAAAVLAREAGLIDLFGSKPHAKIGFAPLLETVEELRASAEIVDQLLSDPSYRELVRLRGNVQEVMLGYSDSNKESGVMTSQWEIHKTQRKLRDIATKHGVRVRLFHGRGGSVGRGGGPTYDAIMAQPNGVLEGEIKFTEQGEVISDKYSLPDLARENLELSLAAVMQGSALHRTPRTSEDERERYANVMETISDAAFDRYRTLIDDPELPAYFLASTPVEQLGSLNIGSRPSKRPDSGAGLGGLRAIPWVFGWTQSRQIVPGWFGVGSGLKAAREAGNKDQLVEMMERWHFFRSVISNVEMTLAKTDMEIAGHYVSSLVPEELHRLFHMIRDEYELTVAEIERLTGETELLDAQPTLKRSLEIRDQYLDPISYLQVELLRRVREESVSGAEIDERLQRAMLITVNGVAAGLRNTG</sequence>
<evidence type="ECO:0000256" key="6">
    <source>
        <dbReference type="ARBA" id="ARBA00023239"/>
    </source>
</evidence>
<evidence type="ECO:0000256" key="1">
    <source>
        <dbReference type="ARBA" id="ARBA00003670"/>
    </source>
</evidence>
<dbReference type="PANTHER" id="PTHR30523:SF6">
    <property type="entry name" value="PHOSPHOENOLPYRUVATE CARBOXYLASE"/>
    <property type="match status" value="1"/>
</dbReference>
<dbReference type="HAMAP" id="MF_00595">
    <property type="entry name" value="PEPcase_type1"/>
    <property type="match status" value="1"/>
</dbReference>
<evidence type="ECO:0000256" key="7">
    <source>
        <dbReference type="ARBA" id="ARBA00023300"/>
    </source>
</evidence>
<reference evidence="11 12" key="1">
    <citation type="submission" date="2020-03" db="EMBL/GenBank/DDBJ databases">
        <title>Genomic Encyclopedia of Type Strains, Phase III (KMG-III): the genomes of soil and plant-associated and newly described type strains.</title>
        <authorList>
            <person name="Whitman W."/>
        </authorList>
    </citation>
    <scope>NUCLEOTIDE SEQUENCE [LARGE SCALE GENOMIC DNA]</scope>
    <source>
        <strain evidence="11 12">CECT 4207</strain>
    </source>
</reference>
<feature type="active site" evidence="9">
    <location>
        <position position="590"/>
    </location>
</feature>
<dbReference type="Gene3D" id="1.20.1440.90">
    <property type="entry name" value="Phosphoenolpyruvate/pyruvate domain"/>
    <property type="match status" value="1"/>
</dbReference>
<keyword evidence="12" id="KW-1185">Reference proteome</keyword>